<dbReference type="Proteomes" id="UP001501496">
    <property type="component" value="Unassembled WGS sequence"/>
</dbReference>
<reference evidence="4" key="1">
    <citation type="journal article" date="2019" name="Int. J. Syst. Evol. Microbiol.">
        <title>The Global Catalogue of Microorganisms (GCM) 10K type strain sequencing project: providing services to taxonomists for standard genome sequencing and annotation.</title>
        <authorList>
            <consortium name="The Broad Institute Genomics Platform"/>
            <consortium name="The Broad Institute Genome Sequencing Center for Infectious Disease"/>
            <person name="Wu L."/>
            <person name="Ma J."/>
        </authorList>
    </citation>
    <scope>NUCLEOTIDE SEQUENCE [LARGE SCALE GENOMIC DNA]</scope>
    <source>
        <strain evidence="4">JCM 17630</strain>
    </source>
</reference>
<keyword evidence="4" id="KW-1185">Reference proteome</keyword>
<accession>A0ABP8CI28</accession>
<proteinExistence type="predicted"/>
<evidence type="ECO:0000313" key="4">
    <source>
        <dbReference type="Proteomes" id="UP001501496"/>
    </source>
</evidence>
<dbReference type="EMBL" id="BAABCA010000008">
    <property type="protein sequence ID" value="GAA4239295.1"/>
    <property type="molecule type" value="Genomic_DNA"/>
</dbReference>
<evidence type="ECO:0000256" key="1">
    <source>
        <dbReference type="SAM" id="SignalP"/>
    </source>
</evidence>
<comment type="caution">
    <text evidence="3">The sequence shown here is derived from an EMBL/GenBank/DDBJ whole genome shotgun (WGS) entry which is preliminary data.</text>
</comment>
<dbReference type="InterPro" id="IPR025665">
    <property type="entry name" value="Beta-barrel_OMP_2"/>
</dbReference>
<sequence length="250" mass="29068">MCHQNNKMKNLLVLIAFIFAVQTAEAQLFKKEKITYDANQGRGTTDYKFLRWGYFLGFSNYDFNFDYYEDLRDVYVERSPGFNVGLIGNLRVNSFIDLRLEPGLMITTRNLHYSQSYFEGLTDVKQRDLLREVKSTYIHIPLLVKLSTKRINNFKPFIVGGISTALNLSSNEDNPEDNSNGQFRMVKNSLFYELGFGIDFYLYNFKFTPSIRGLFGLGDELVRDEDPNSPWTSNIKSMQTRGVFINFTFQ</sequence>
<organism evidence="3 4">
    <name type="scientific">Postechiella marina</name>
    <dbReference type="NCBI Taxonomy" id="943941"/>
    <lineage>
        <taxon>Bacteria</taxon>
        <taxon>Pseudomonadati</taxon>
        <taxon>Bacteroidota</taxon>
        <taxon>Flavobacteriia</taxon>
        <taxon>Flavobacteriales</taxon>
        <taxon>Flavobacteriaceae</taxon>
        <taxon>Postechiella</taxon>
    </lineage>
</organism>
<dbReference type="Pfam" id="PF13568">
    <property type="entry name" value="OMP_b-brl_2"/>
    <property type="match status" value="1"/>
</dbReference>
<gene>
    <name evidence="3" type="ORF">GCM10022291_33030</name>
</gene>
<protein>
    <submittedName>
        <fullName evidence="3">Porin family protein</fullName>
    </submittedName>
</protein>
<feature type="signal peptide" evidence="1">
    <location>
        <begin position="1"/>
        <end position="26"/>
    </location>
</feature>
<name>A0ABP8CI28_9FLAO</name>
<evidence type="ECO:0000313" key="3">
    <source>
        <dbReference type="EMBL" id="GAA4239295.1"/>
    </source>
</evidence>
<feature type="domain" description="Outer membrane protein beta-barrel" evidence="2">
    <location>
        <begin position="43"/>
        <end position="220"/>
    </location>
</feature>
<feature type="chain" id="PRO_5045161915" evidence="1">
    <location>
        <begin position="27"/>
        <end position="250"/>
    </location>
</feature>
<keyword evidence="1" id="KW-0732">Signal</keyword>
<evidence type="ECO:0000259" key="2">
    <source>
        <dbReference type="Pfam" id="PF13568"/>
    </source>
</evidence>